<dbReference type="Gene3D" id="3.30.70.270">
    <property type="match status" value="1"/>
</dbReference>
<dbReference type="Pfam" id="PF00990">
    <property type="entry name" value="GGDEF"/>
    <property type="match status" value="1"/>
</dbReference>
<dbReference type="GO" id="GO:0005886">
    <property type="term" value="C:plasma membrane"/>
    <property type="evidence" value="ECO:0007669"/>
    <property type="project" value="TreeGrafter"/>
</dbReference>
<feature type="domain" description="GGDEF" evidence="2">
    <location>
        <begin position="328"/>
        <end position="462"/>
    </location>
</feature>
<feature type="transmembrane region" description="Helical" evidence="1">
    <location>
        <begin position="12"/>
        <end position="31"/>
    </location>
</feature>
<dbReference type="PANTHER" id="PTHR45138">
    <property type="entry name" value="REGULATORY COMPONENTS OF SENSORY TRANSDUCTION SYSTEM"/>
    <property type="match status" value="1"/>
</dbReference>
<dbReference type="eggNOG" id="COG2199">
    <property type="taxonomic scope" value="Bacteria"/>
</dbReference>
<reference evidence="3 4" key="1">
    <citation type="journal article" date="2009" name="PLoS ONE">
        <title>Genome analysis of the anaerobic thermohalophilic bacterium Halothermothrix orenii.</title>
        <authorList>
            <person name="Mavromatis K."/>
            <person name="Ivanova N."/>
            <person name="Anderson I."/>
            <person name="Lykidis A."/>
            <person name="Hooper S.D."/>
            <person name="Sun H."/>
            <person name="Kunin V."/>
            <person name="Lapidus A."/>
            <person name="Hugenholtz P."/>
            <person name="Patel B."/>
            <person name="Kyrpides N.C."/>
        </authorList>
    </citation>
    <scope>NUCLEOTIDE SEQUENCE [LARGE SCALE GENOMIC DNA]</scope>
    <source>
        <strain evidence="4">H 168 / OCM 544 / DSM 9562</strain>
    </source>
</reference>
<dbReference type="GO" id="GO:0043709">
    <property type="term" value="P:cell adhesion involved in single-species biofilm formation"/>
    <property type="evidence" value="ECO:0007669"/>
    <property type="project" value="TreeGrafter"/>
</dbReference>
<dbReference type="GO" id="GO:1902201">
    <property type="term" value="P:negative regulation of bacterial-type flagellum-dependent cell motility"/>
    <property type="evidence" value="ECO:0007669"/>
    <property type="project" value="TreeGrafter"/>
</dbReference>
<keyword evidence="1" id="KW-1133">Transmembrane helix</keyword>
<dbReference type="PANTHER" id="PTHR45138:SF9">
    <property type="entry name" value="DIGUANYLATE CYCLASE DGCM-RELATED"/>
    <property type="match status" value="1"/>
</dbReference>
<protein>
    <submittedName>
        <fullName evidence="3">Diguanylate cyclase</fullName>
    </submittedName>
</protein>
<dbReference type="CDD" id="cd01949">
    <property type="entry name" value="GGDEF"/>
    <property type="match status" value="1"/>
</dbReference>
<dbReference type="STRING" id="373903.Hore_14870"/>
<dbReference type="SMART" id="SM00267">
    <property type="entry name" value="GGDEF"/>
    <property type="match status" value="1"/>
</dbReference>
<proteinExistence type="predicted"/>
<dbReference type="AlphaFoldDB" id="B8CY67"/>
<dbReference type="InterPro" id="IPR000160">
    <property type="entry name" value="GGDEF_dom"/>
</dbReference>
<dbReference type="RefSeq" id="WP_012636419.1">
    <property type="nucleotide sequence ID" value="NC_011899.1"/>
</dbReference>
<dbReference type="NCBIfam" id="TIGR00254">
    <property type="entry name" value="GGDEF"/>
    <property type="match status" value="1"/>
</dbReference>
<dbReference type="SUPFAM" id="SSF55073">
    <property type="entry name" value="Nucleotide cyclase"/>
    <property type="match status" value="1"/>
</dbReference>
<dbReference type="KEGG" id="hor:Hore_14870"/>
<dbReference type="PROSITE" id="PS50887">
    <property type="entry name" value="GGDEF"/>
    <property type="match status" value="1"/>
</dbReference>
<evidence type="ECO:0000313" key="3">
    <source>
        <dbReference type="EMBL" id="ACL70236.1"/>
    </source>
</evidence>
<dbReference type="InterPro" id="IPR050469">
    <property type="entry name" value="Diguanylate_Cyclase"/>
</dbReference>
<name>B8CY67_HALOH</name>
<dbReference type="Proteomes" id="UP000000719">
    <property type="component" value="Chromosome"/>
</dbReference>
<dbReference type="Gene3D" id="3.30.450.40">
    <property type="match status" value="1"/>
</dbReference>
<keyword evidence="1" id="KW-0472">Membrane</keyword>
<feature type="transmembrane region" description="Helical" evidence="1">
    <location>
        <begin position="84"/>
        <end position="102"/>
    </location>
</feature>
<dbReference type="InterPro" id="IPR043128">
    <property type="entry name" value="Rev_trsase/Diguanyl_cyclase"/>
</dbReference>
<evidence type="ECO:0000259" key="2">
    <source>
        <dbReference type="PROSITE" id="PS50887"/>
    </source>
</evidence>
<gene>
    <name evidence="3" type="ordered locus">Hore_14870</name>
</gene>
<dbReference type="FunFam" id="3.30.70.270:FF:000001">
    <property type="entry name" value="Diguanylate cyclase domain protein"/>
    <property type="match status" value="1"/>
</dbReference>
<dbReference type="EMBL" id="CP001098">
    <property type="protein sequence ID" value="ACL70236.1"/>
    <property type="molecule type" value="Genomic_DNA"/>
</dbReference>
<feature type="transmembrane region" description="Helical" evidence="1">
    <location>
        <begin position="37"/>
        <end position="63"/>
    </location>
</feature>
<organism evidence="3 4">
    <name type="scientific">Halothermothrix orenii (strain H 168 / OCM 544 / DSM 9562)</name>
    <dbReference type="NCBI Taxonomy" id="373903"/>
    <lineage>
        <taxon>Bacteria</taxon>
        <taxon>Bacillati</taxon>
        <taxon>Bacillota</taxon>
        <taxon>Clostridia</taxon>
        <taxon>Halanaerobiales</taxon>
        <taxon>Halothermotrichaceae</taxon>
        <taxon>Halothermothrix</taxon>
    </lineage>
</organism>
<dbReference type="HOGENOM" id="CLU_000445_11_24_9"/>
<dbReference type="OrthoDB" id="9783388at2"/>
<sequence length="462" mass="52902">MRLSKKIKINEKLMVLVGLFYLAFTGSLFYLPFTPGLFLFLFVPVVYLDIVIGLKAALVYNTIFNLLFIVYEGVEYNFAFPGKVAVFLILGCAFTYFILYLISHFCEKYKSKQRDLKESMAQLAASYRTLESTQTKLFALARITKELLAIHDHKELIPVLINLLNSHFFYYNIAYVSKNKNSEINFTMESRIGFTGIDNRHLINIVNEYTPFDDVLIKTVDRDEIIKTTDRVCADTSKRGKLILVPVVTNDDIKGIFLIYNEGDWVEEEDRDILRVLADQTGLLLNKLELIEEINYLAITDEGTDLYNQRYFYKRLNRLFSYAKKNNKPLSVVIFDIDNFKSLNDSYGHLFGDKVLREVASLLQDNIRKNDILARYGGEEFALILPKTGASIAYNIAERIRCIVNKHIFETGGGHKIKISISGGIATYPECKVSKAIELIDLADKALYKSKDDGKNMINSVR</sequence>
<dbReference type="InterPro" id="IPR029787">
    <property type="entry name" value="Nucleotide_cyclase"/>
</dbReference>
<dbReference type="InterPro" id="IPR029016">
    <property type="entry name" value="GAF-like_dom_sf"/>
</dbReference>
<keyword evidence="1" id="KW-0812">Transmembrane</keyword>
<evidence type="ECO:0000313" key="4">
    <source>
        <dbReference type="Proteomes" id="UP000000719"/>
    </source>
</evidence>
<accession>B8CY67</accession>
<dbReference type="GO" id="GO:0052621">
    <property type="term" value="F:diguanylate cyclase activity"/>
    <property type="evidence" value="ECO:0007669"/>
    <property type="project" value="TreeGrafter"/>
</dbReference>
<evidence type="ECO:0000256" key="1">
    <source>
        <dbReference type="SAM" id="Phobius"/>
    </source>
</evidence>
<keyword evidence="4" id="KW-1185">Reference proteome</keyword>